<dbReference type="SUPFAM" id="SSF47090">
    <property type="entry name" value="PGBD-like"/>
    <property type="match status" value="2"/>
</dbReference>
<evidence type="ECO:0000256" key="6">
    <source>
        <dbReference type="SAM" id="Phobius"/>
    </source>
</evidence>
<evidence type="ECO:0000256" key="3">
    <source>
        <dbReference type="ARBA" id="ARBA00022801"/>
    </source>
</evidence>
<feature type="compositionally biased region" description="Low complexity" evidence="5">
    <location>
        <begin position="263"/>
        <end position="297"/>
    </location>
</feature>
<name>A0A645BX97_9ZZZZ</name>
<evidence type="ECO:0000256" key="4">
    <source>
        <dbReference type="ARBA" id="ARBA00022807"/>
    </source>
</evidence>
<dbReference type="InterPro" id="IPR002477">
    <property type="entry name" value="Peptidoglycan-bd-like"/>
</dbReference>
<feature type="transmembrane region" description="Helical" evidence="6">
    <location>
        <begin position="20"/>
        <end position="42"/>
    </location>
</feature>
<dbReference type="Gene3D" id="3.90.1720.10">
    <property type="entry name" value="endopeptidase domain like (from Nostoc punctiforme)"/>
    <property type="match status" value="1"/>
</dbReference>
<accession>A0A645BX97</accession>
<evidence type="ECO:0000256" key="5">
    <source>
        <dbReference type="SAM" id="MobiDB-lite"/>
    </source>
</evidence>
<proteinExistence type="inferred from homology"/>
<dbReference type="InterPro" id="IPR051202">
    <property type="entry name" value="Peptidase_C40"/>
</dbReference>
<dbReference type="GO" id="GO:0008234">
    <property type="term" value="F:cysteine-type peptidase activity"/>
    <property type="evidence" value="ECO:0007669"/>
    <property type="project" value="UniProtKB-KW"/>
</dbReference>
<comment type="similarity">
    <text evidence="1">Belongs to the peptidase C40 family.</text>
</comment>
<sequence>MSVPRLPKGKKKKQLFSTAARTWILFVAGGCIVAFGLIPLAIRQFSGANAYYVAAERTVAVVTPTPIPFDASVFETSCAVDTPFPSATPMENAALVSQYTQLKQSDDYPTVLQLQTRLMELGYLDSDEPSTVYNAATTVAVSLFQRTISEPMDGVATSELQEHLFSAEARPYEIKLGDSGTDVESMQSRLNELGYYESKINGYFGVATEDAVRAFQTKNKLDVDGIFNVSDRDLLYSPEARPKIDPTPTPKPTPKPTPRPTKKPSSSSSSSTSTTTSAPTSSSSDSSSSSSSDTSSSDVSYSASYSADGLVSVASAMLGKPYAWSEESSSKGFDCSGLVYFSLRTCGVSTSRYSASGFSSVSKWAEITSPSDLQKGDLVFFKNDTSSSVSHTGIYAGGGSFIHASSSAGKVITSSISTAYWTRNFVNGRRVF</sequence>
<protein>
    <recommendedName>
        <fullName evidence="7">NlpC/P60 domain-containing protein</fullName>
    </recommendedName>
</protein>
<dbReference type="GO" id="GO:0006508">
    <property type="term" value="P:proteolysis"/>
    <property type="evidence" value="ECO:0007669"/>
    <property type="project" value="UniProtKB-KW"/>
</dbReference>
<organism evidence="8">
    <name type="scientific">bioreactor metagenome</name>
    <dbReference type="NCBI Taxonomy" id="1076179"/>
    <lineage>
        <taxon>unclassified sequences</taxon>
        <taxon>metagenomes</taxon>
        <taxon>ecological metagenomes</taxon>
    </lineage>
</organism>
<dbReference type="Pfam" id="PF00877">
    <property type="entry name" value="NLPC_P60"/>
    <property type="match status" value="1"/>
</dbReference>
<feature type="compositionally biased region" description="Pro residues" evidence="5">
    <location>
        <begin position="245"/>
        <end position="259"/>
    </location>
</feature>
<reference evidence="8" key="1">
    <citation type="submission" date="2019-08" db="EMBL/GenBank/DDBJ databases">
        <authorList>
            <person name="Kucharzyk K."/>
            <person name="Murdoch R.W."/>
            <person name="Higgins S."/>
            <person name="Loffler F."/>
        </authorList>
    </citation>
    <scope>NUCLEOTIDE SEQUENCE</scope>
</reference>
<keyword evidence="6" id="KW-0812">Transmembrane</keyword>
<dbReference type="PROSITE" id="PS51935">
    <property type="entry name" value="NLPC_P60"/>
    <property type="match status" value="1"/>
</dbReference>
<evidence type="ECO:0000256" key="2">
    <source>
        <dbReference type="ARBA" id="ARBA00022670"/>
    </source>
</evidence>
<feature type="domain" description="NlpC/P60" evidence="7">
    <location>
        <begin position="304"/>
        <end position="432"/>
    </location>
</feature>
<dbReference type="SUPFAM" id="SSF54001">
    <property type="entry name" value="Cysteine proteinases"/>
    <property type="match status" value="1"/>
</dbReference>
<comment type="caution">
    <text evidence="8">The sequence shown here is derived from an EMBL/GenBank/DDBJ whole genome shotgun (WGS) entry which is preliminary data.</text>
</comment>
<evidence type="ECO:0000313" key="8">
    <source>
        <dbReference type="EMBL" id="MPM70136.1"/>
    </source>
</evidence>
<keyword evidence="6" id="KW-0472">Membrane</keyword>
<dbReference type="Pfam" id="PF01471">
    <property type="entry name" value="PG_binding_1"/>
    <property type="match status" value="2"/>
</dbReference>
<gene>
    <name evidence="8" type="ORF">SDC9_117089</name>
</gene>
<keyword evidence="3" id="KW-0378">Hydrolase</keyword>
<dbReference type="Gene3D" id="1.10.101.10">
    <property type="entry name" value="PGBD-like superfamily/PGBD"/>
    <property type="match status" value="2"/>
</dbReference>
<dbReference type="EMBL" id="VSSQ01023296">
    <property type="protein sequence ID" value="MPM70136.1"/>
    <property type="molecule type" value="Genomic_DNA"/>
</dbReference>
<dbReference type="InterPro" id="IPR038765">
    <property type="entry name" value="Papain-like_cys_pep_sf"/>
</dbReference>
<keyword evidence="6" id="KW-1133">Transmembrane helix</keyword>
<dbReference type="PANTHER" id="PTHR47053:SF1">
    <property type="entry name" value="MUREIN DD-ENDOPEPTIDASE MEPH-RELATED"/>
    <property type="match status" value="1"/>
</dbReference>
<evidence type="ECO:0000259" key="7">
    <source>
        <dbReference type="PROSITE" id="PS51935"/>
    </source>
</evidence>
<dbReference type="InterPro" id="IPR036366">
    <property type="entry name" value="PGBDSf"/>
</dbReference>
<keyword evidence="4" id="KW-0788">Thiol protease</keyword>
<dbReference type="AlphaFoldDB" id="A0A645BX97"/>
<evidence type="ECO:0000256" key="1">
    <source>
        <dbReference type="ARBA" id="ARBA00007074"/>
    </source>
</evidence>
<keyword evidence="2" id="KW-0645">Protease</keyword>
<dbReference type="InterPro" id="IPR000064">
    <property type="entry name" value="NLP_P60_dom"/>
</dbReference>
<dbReference type="PANTHER" id="PTHR47053">
    <property type="entry name" value="MUREIN DD-ENDOPEPTIDASE MEPH-RELATED"/>
    <property type="match status" value="1"/>
</dbReference>
<feature type="region of interest" description="Disordered" evidence="5">
    <location>
        <begin position="237"/>
        <end position="297"/>
    </location>
</feature>
<dbReference type="InterPro" id="IPR036365">
    <property type="entry name" value="PGBD-like_sf"/>
</dbReference>